<gene>
    <name evidence="2" type="ORF">VSDG_01159</name>
</gene>
<organism evidence="2 3">
    <name type="scientific">Cytospora chrysosperma</name>
    <name type="common">Cytospora canker fungus</name>
    <name type="synonym">Sphaeria chrysosperma</name>
    <dbReference type="NCBI Taxonomy" id="252740"/>
    <lineage>
        <taxon>Eukaryota</taxon>
        <taxon>Fungi</taxon>
        <taxon>Dikarya</taxon>
        <taxon>Ascomycota</taxon>
        <taxon>Pezizomycotina</taxon>
        <taxon>Sordariomycetes</taxon>
        <taxon>Sordariomycetidae</taxon>
        <taxon>Diaporthales</taxon>
        <taxon>Cytosporaceae</taxon>
        <taxon>Cytospora</taxon>
    </lineage>
</organism>
<protein>
    <submittedName>
        <fullName evidence="2">Uncharacterized protein</fullName>
    </submittedName>
</protein>
<feature type="region of interest" description="Disordered" evidence="1">
    <location>
        <begin position="1"/>
        <end position="77"/>
    </location>
</feature>
<evidence type="ECO:0000256" key="1">
    <source>
        <dbReference type="SAM" id="MobiDB-lite"/>
    </source>
</evidence>
<dbReference type="OrthoDB" id="3223806at2759"/>
<feature type="compositionally biased region" description="Basic and acidic residues" evidence="1">
    <location>
        <begin position="68"/>
        <end position="77"/>
    </location>
</feature>
<evidence type="ECO:0000313" key="2">
    <source>
        <dbReference type="EMBL" id="ROW04329.1"/>
    </source>
</evidence>
<reference evidence="2 3" key="1">
    <citation type="submission" date="2015-09" db="EMBL/GenBank/DDBJ databases">
        <title>Host preference determinants of Valsa canker pathogens revealed by comparative genomics.</title>
        <authorList>
            <person name="Yin Z."/>
            <person name="Huang L."/>
        </authorList>
    </citation>
    <scope>NUCLEOTIDE SEQUENCE [LARGE SCALE GENOMIC DNA]</scope>
    <source>
        <strain evidence="2 3">YSFL</strain>
    </source>
</reference>
<dbReference type="EMBL" id="LJZO01000002">
    <property type="protein sequence ID" value="ROW04329.1"/>
    <property type="molecule type" value="Genomic_DNA"/>
</dbReference>
<keyword evidence="3" id="KW-1185">Reference proteome</keyword>
<comment type="caution">
    <text evidence="2">The sequence shown here is derived from an EMBL/GenBank/DDBJ whole genome shotgun (WGS) entry which is preliminary data.</text>
</comment>
<accession>A0A423WLY4</accession>
<sequence>MSANHTDTPGKTEAEPDDACFESIHRETIGAPQPMYPDTEPSSDDYETYTDTDVDSDAYSDAASYTDEGSKDEDSADLRKSSSYLDVKWTNVSLDVAGTFVGINLGSSTPTRPAEDTQLPVADLAVFKLPRQSFAYNTYRDSSGALIKLESHLGDKEIGSEEVFIVNGWGAVSPAYPLAGPMHFCIRGEILETVRLRCTQPLDIGSSGSCVVRGGTFCGMIVAIFPATQYALMISSKHIFRWVERLLPDLLDTHDVSRIFQRWGARPIPGEPRTAPIEQPFPRYSFEEKTVRTGIWSQDSRSFTRDPSLYVASRQLPSQVENIPKRWESKHDLALPIRPSVSKYVPAQFMRDAAAPFKIESRNGLAIITDAKWGAFDHLPPLEITCEDLTEHLTHRINHLRAFWMVAKLKTKVGLRLPRAEVHFLQEPLPESNPEVVSSWKISIRNLQSSAFYFAVLNLTHLYGVHQVLPPPEEGEGIKVEAGITWVDTLDITIPENLALAYEDASFVMEDVLKVFITPEPVDLSCYELGDYNVWDGVRPPFAKAQEVKSSSWRVEEKVIYTRGKEGASSKGVQQ</sequence>
<dbReference type="STRING" id="252740.A0A423WLY4"/>
<name>A0A423WLY4_CYTCH</name>
<dbReference type="AlphaFoldDB" id="A0A423WLY4"/>
<feature type="compositionally biased region" description="Acidic residues" evidence="1">
    <location>
        <begin position="41"/>
        <end position="58"/>
    </location>
</feature>
<evidence type="ECO:0000313" key="3">
    <source>
        <dbReference type="Proteomes" id="UP000284375"/>
    </source>
</evidence>
<dbReference type="Proteomes" id="UP000284375">
    <property type="component" value="Unassembled WGS sequence"/>
</dbReference>
<proteinExistence type="predicted"/>